<reference evidence="1" key="1">
    <citation type="submission" date="2021-06" db="EMBL/GenBank/DDBJ databases">
        <authorList>
            <person name="Hodson N. C."/>
            <person name="Mongue J. A."/>
            <person name="Jaron S. K."/>
        </authorList>
    </citation>
    <scope>NUCLEOTIDE SEQUENCE</scope>
</reference>
<proteinExistence type="predicted"/>
<keyword evidence="2" id="KW-1185">Reference proteome</keyword>
<feature type="non-terminal residue" evidence="1">
    <location>
        <position position="1"/>
    </location>
</feature>
<name>A0A8J2JXE5_9HEXA</name>
<protein>
    <submittedName>
        <fullName evidence="1">Uncharacterized protein</fullName>
    </submittedName>
</protein>
<comment type="caution">
    <text evidence="1">The sequence shown here is derived from an EMBL/GenBank/DDBJ whole genome shotgun (WGS) entry which is preliminary data.</text>
</comment>
<accession>A0A8J2JXE5</accession>
<dbReference type="EMBL" id="CAJVCH010166317">
    <property type="protein sequence ID" value="CAG7728655.1"/>
    <property type="molecule type" value="Genomic_DNA"/>
</dbReference>
<dbReference type="Proteomes" id="UP000708208">
    <property type="component" value="Unassembled WGS sequence"/>
</dbReference>
<gene>
    <name evidence="1" type="ORF">AFUS01_LOCUS17417</name>
</gene>
<dbReference type="AlphaFoldDB" id="A0A8J2JXE5"/>
<evidence type="ECO:0000313" key="1">
    <source>
        <dbReference type="EMBL" id="CAG7728655.1"/>
    </source>
</evidence>
<organism evidence="1 2">
    <name type="scientific">Allacma fusca</name>
    <dbReference type="NCBI Taxonomy" id="39272"/>
    <lineage>
        <taxon>Eukaryota</taxon>
        <taxon>Metazoa</taxon>
        <taxon>Ecdysozoa</taxon>
        <taxon>Arthropoda</taxon>
        <taxon>Hexapoda</taxon>
        <taxon>Collembola</taxon>
        <taxon>Symphypleona</taxon>
        <taxon>Sminthuridae</taxon>
        <taxon>Allacma</taxon>
    </lineage>
</organism>
<sequence length="19" mass="2475">MARRRYFNIKELHSMKTHR</sequence>
<evidence type="ECO:0000313" key="2">
    <source>
        <dbReference type="Proteomes" id="UP000708208"/>
    </source>
</evidence>